<organism evidence="1 2">
    <name type="scientific">Pisolithus microcarpus 441</name>
    <dbReference type="NCBI Taxonomy" id="765257"/>
    <lineage>
        <taxon>Eukaryota</taxon>
        <taxon>Fungi</taxon>
        <taxon>Dikarya</taxon>
        <taxon>Basidiomycota</taxon>
        <taxon>Agaricomycotina</taxon>
        <taxon>Agaricomycetes</taxon>
        <taxon>Agaricomycetidae</taxon>
        <taxon>Boletales</taxon>
        <taxon>Sclerodermatineae</taxon>
        <taxon>Pisolithaceae</taxon>
        <taxon>Pisolithus</taxon>
    </lineage>
</organism>
<gene>
    <name evidence="1" type="ORF">PISMIDRAFT_626541</name>
</gene>
<dbReference type="HOGENOM" id="CLU_1533178_0_0_1"/>
<reference evidence="1 2" key="1">
    <citation type="submission" date="2014-04" db="EMBL/GenBank/DDBJ databases">
        <authorList>
            <consortium name="DOE Joint Genome Institute"/>
            <person name="Kuo A."/>
            <person name="Kohler A."/>
            <person name="Costa M.D."/>
            <person name="Nagy L.G."/>
            <person name="Floudas D."/>
            <person name="Copeland A."/>
            <person name="Barry K.W."/>
            <person name="Cichocki N."/>
            <person name="Veneault-Fourrey C."/>
            <person name="LaButti K."/>
            <person name="Lindquist E.A."/>
            <person name="Lipzen A."/>
            <person name="Lundell T."/>
            <person name="Morin E."/>
            <person name="Murat C."/>
            <person name="Sun H."/>
            <person name="Tunlid A."/>
            <person name="Henrissat B."/>
            <person name="Grigoriev I.V."/>
            <person name="Hibbett D.S."/>
            <person name="Martin F."/>
            <person name="Nordberg H.P."/>
            <person name="Cantor M.N."/>
            <person name="Hua S.X."/>
        </authorList>
    </citation>
    <scope>NUCLEOTIDE SEQUENCE [LARGE SCALE GENOMIC DNA]</scope>
    <source>
        <strain evidence="1 2">441</strain>
    </source>
</reference>
<dbReference type="EMBL" id="KN833783">
    <property type="protein sequence ID" value="KIK19490.1"/>
    <property type="molecule type" value="Genomic_DNA"/>
</dbReference>
<protein>
    <submittedName>
        <fullName evidence="1">Unplaced genomic scaffold scaffold_99, whole genome shotgun sequence</fullName>
    </submittedName>
</protein>
<accession>A0A0C9Y4A7</accession>
<evidence type="ECO:0000313" key="2">
    <source>
        <dbReference type="Proteomes" id="UP000054018"/>
    </source>
</evidence>
<dbReference type="Proteomes" id="UP000054018">
    <property type="component" value="Unassembled WGS sequence"/>
</dbReference>
<sequence length="175" mass="19347">MGTEVSQALLCIPLLHRRAHLRRRFASVQSIGRFFIYWHFRESECPQPDWLFCSVGPPAAGGTSEVLVEDAVVEAGKRMGLKEDTWTSMAGYAWVWVFTSFSLVYSVDELKNPAQAGHLTGEGMGALATLIGVVTDRVFGVQLAQHCLEECIICVIVWLLLDGYNRGRVTTDGAL</sequence>
<proteinExistence type="predicted"/>
<reference evidence="2" key="2">
    <citation type="submission" date="2015-01" db="EMBL/GenBank/DDBJ databases">
        <title>Evolutionary Origins and Diversification of the Mycorrhizal Mutualists.</title>
        <authorList>
            <consortium name="DOE Joint Genome Institute"/>
            <consortium name="Mycorrhizal Genomics Consortium"/>
            <person name="Kohler A."/>
            <person name="Kuo A."/>
            <person name="Nagy L.G."/>
            <person name="Floudas D."/>
            <person name="Copeland A."/>
            <person name="Barry K.W."/>
            <person name="Cichocki N."/>
            <person name="Veneault-Fourrey C."/>
            <person name="LaButti K."/>
            <person name="Lindquist E.A."/>
            <person name="Lipzen A."/>
            <person name="Lundell T."/>
            <person name="Morin E."/>
            <person name="Murat C."/>
            <person name="Riley R."/>
            <person name="Ohm R."/>
            <person name="Sun H."/>
            <person name="Tunlid A."/>
            <person name="Henrissat B."/>
            <person name="Grigoriev I.V."/>
            <person name="Hibbett D.S."/>
            <person name="Martin F."/>
        </authorList>
    </citation>
    <scope>NUCLEOTIDE SEQUENCE [LARGE SCALE GENOMIC DNA]</scope>
    <source>
        <strain evidence="2">441</strain>
    </source>
</reference>
<name>A0A0C9Y4A7_9AGAM</name>
<evidence type="ECO:0000313" key="1">
    <source>
        <dbReference type="EMBL" id="KIK19490.1"/>
    </source>
</evidence>
<keyword evidence="2" id="KW-1185">Reference proteome</keyword>
<dbReference type="AlphaFoldDB" id="A0A0C9Y4A7"/>